<gene>
    <name evidence="2" type="ORF">NCTC11296_03076</name>
</gene>
<feature type="transmembrane region" description="Helical" evidence="1">
    <location>
        <begin position="42"/>
        <end position="59"/>
    </location>
</feature>
<keyword evidence="1" id="KW-0472">Membrane</keyword>
<organism evidence="2 3">
    <name type="scientific">Avibacterium paragallinarum</name>
    <name type="common">Haemophilus gallinarum</name>
    <dbReference type="NCBI Taxonomy" id="728"/>
    <lineage>
        <taxon>Bacteria</taxon>
        <taxon>Pseudomonadati</taxon>
        <taxon>Pseudomonadota</taxon>
        <taxon>Gammaproteobacteria</taxon>
        <taxon>Pasteurellales</taxon>
        <taxon>Pasteurellaceae</taxon>
        <taxon>Avibacterium</taxon>
    </lineage>
</organism>
<sequence>MKTLIIQPKALKQLRRIPERSVIIDKCEELKQFPLCANVKSLIINTLIASVWGVIGYFSS</sequence>
<keyword evidence="1" id="KW-0812">Transmembrane</keyword>
<accession>A0A377IUK4</accession>
<dbReference type="RefSeq" id="WP_021724752.1">
    <property type="nucleotide sequence ID" value="NZ_PQVK01000007.1"/>
</dbReference>
<name>A0A377IUK4_AVIPA</name>
<dbReference type="AlphaFoldDB" id="A0A377IUK4"/>
<evidence type="ECO:0000256" key="1">
    <source>
        <dbReference type="SAM" id="Phobius"/>
    </source>
</evidence>
<evidence type="ECO:0000313" key="3">
    <source>
        <dbReference type="Proteomes" id="UP000254465"/>
    </source>
</evidence>
<reference evidence="2 3" key="1">
    <citation type="submission" date="2018-06" db="EMBL/GenBank/DDBJ databases">
        <authorList>
            <consortium name="Pathogen Informatics"/>
            <person name="Doyle S."/>
        </authorList>
    </citation>
    <scope>NUCLEOTIDE SEQUENCE [LARGE SCALE GENOMIC DNA]</scope>
    <source>
        <strain evidence="2 3">NCTC11296</strain>
    </source>
</reference>
<evidence type="ECO:0000313" key="2">
    <source>
        <dbReference type="EMBL" id="STO91944.1"/>
    </source>
</evidence>
<protein>
    <submittedName>
        <fullName evidence="2">Uncharacterized protein</fullName>
    </submittedName>
</protein>
<keyword evidence="1" id="KW-1133">Transmembrane helix</keyword>
<dbReference type="EMBL" id="UGHK01000003">
    <property type="protein sequence ID" value="STO91944.1"/>
    <property type="molecule type" value="Genomic_DNA"/>
</dbReference>
<dbReference type="Proteomes" id="UP000254465">
    <property type="component" value="Unassembled WGS sequence"/>
</dbReference>
<proteinExistence type="predicted"/>